<dbReference type="Gene3D" id="3.30.565.10">
    <property type="entry name" value="Histidine kinase-like ATPase, C-terminal domain"/>
    <property type="match status" value="1"/>
</dbReference>
<name>A0A6J5ZDJ5_9ZZZZ</name>
<dbReference type="Gene3D" id="3.40.630.30">
    <property type="match status" value="1"/>
</dbReference>
<protein>
    <submittedName>
        <fullName evidence="2">Unannotated protein</fullName>
    </submittedName>
</protein>
<dbReference type="EMBL" id="CAESAN010000021">
    <property type="protein sequence ID" value="CAB4338659.1"/>
    <property type="molecule type" value="Genomic_DNA"/>
</dbReference>
<dbReference type="InterPro" id="IPR003594">
    <property type="entry name" value="HATPase_dom"/>
</dbReference>
<dbReference type="SUPFAM" id="SSF55729">
    <property type="entry name" value="Acyl-CoA N-acyltransferases (Nat)"/>
    <property type="match status" value="1"/>
</dbReference>
<reference evidence="2" key="1">
    <citation type="submission" date="2020-05" db="EMBL/GenBank/DDBJ databases">
        <authorList>
            <person name="Chiriac C."/>
            <person name="Salcher M."/>
            <person name="Ghai R."/>
            <person name="Kavagutti S V."/>
        </authorList>
    </citation>
    <scope>NUCLEOTIDE SEQUENCE</scope>
</reference>
<dbReference type="InterPro" id="IPR000182">
    <property type="entry name" value="GNAT_dom"/>
</dbReference>
<dbReference type="GO" id="GO:0016747">
    <property type="term" value="F:acyltransferase activity, transferring groups other than amino-acyl groups"/>
    <property type="evidence" value="ECO:0007669"/>
    <property type="project" value="InterPro"/>
</dbReference>
<proteinExistence type="predicted"/>
<accession>A0A6J5ZDJ5</accession>
<sequence>MASQIRISISSSAEDLPLVAALVERFAELRGLKADDGERLERVATGLCRWVMEHAYPGNGSGIIALELELAENEVRCTVEDWGQPITAFGGGLGEAPAELAEIAAITHDLRLVNLGREGKRLSAAVSAEGVTPVEGTALAQFARESSAGEVTADQIEIRNATPADVEQVSRLLYTNYGLGYGHPNFYRPLWVAGEIEAGRLFSTVATLAGEVVGHHALVLEDADDTTGETGIAVVHPAYRGLGIFNRLFERTLERAREREVQAVYARAVTGHPYSQRAEHSRGYRETALMLGSVPPSTGDDGQPTPRGASLLTFLPLDRSPRAVALPTRYEAAVRAAYENVELEAEDRADPAAAAEVQEMPAVGVERDAQRVSSVVTVSRWGDEGRAGLLEALRGAVHQHDDVVYCDLDLQALSREQLDEAIELLREYDFFYCGLVLSATAGHDHLRLQAMMTDNVELEKIVLDSDYAQGLRLTIFGDRGWLPAS</sequence>
<organism evidence="2">
    <name type="scientific">freshwater metagenome</name>
    <dbReference type="NCBI Taxonomy" id="449393"/>
    <lineage>
        <taxon>unclassified sequences</taxon>
        <taxon>metagenomes</taxon>
        <taxon>ecological metagenomes</taxon>
    </lineage>
</organism>
<dbReference type="InterPro" id="IPR016181">
    <property type="entry name" value="Acyl_CoA_acyltransferase"/>
</dbReference>
<feature type="domain" description="N-acetyltransferase" evidence="1">
    <location>
        <begin position="156"/>
        <end position="318"/>
    </location>
</feature>
<dbReference type="Pfam" id="PF13581">
    <property type="entry name" value="HATPase_c_2"/>
    <property type="match status" value="1"/>
</dbReference>
<dbReference type="AlphaFoldDB" id="A0A6J5ZDJ5"/>
<dbReference type="PROSITE" id="PS51186">
    <property type="entry name" value="GNAT"/>
    <property type="match status" value="1"/>
</dbReference>
<evidence type="ECO:0000259" key="1">
    <source>
        <dbReference type="PROSITE" id="PS51186"/>
    </source>
</evidence>
<dbReference type="InterPro" id="IPR036890">
    <property type="entry name" value="HATPase_C_sf"/>
</dbReference>
<dbReference type="Pfam" id="PF00583">
    <property type="entry name" value="Acetyltransf_1"/>
    <property type="match status" value="1"/>
</dbReference>
<dbReference type="CDD" id="cd04301">
    <property type="entry name" value="NAT_SF"/>
    <property type="match status" value="1"/>
</dbReference>
<gene>
    <name evidence="2" type="ORF">UFOPK3547_00381</name>
</gene>
<evidence type="ECO:0000313" key="2">
    <source>
        <dbReference type="EMBL" id="CAB4338659.1"/>
    </source>
</evidence>